<reference evidence="2 3" key="1">
    <citation type="submission" date="2014-04" db="EMBL/GenBank/DDBJ databases">
        <authorList>
            <consortium name="DOE Joint Genome Institute"/>
            <person name="Kuo A."/>
            <person name="Tarkka M."/>
            <person name="Buscot F."/>
            <person name="Kohler A."/>
            <person name="Nagy L.G."/>
            <person name="Floudas D."/>
            <person name="Copeland A."/>
            <person name="Barry K.W."/>
            <person name="Cichocki N."/>
            <person name="Veneault-Fourrey C."/>
            <person name="LaButti K."/>
            <person name="Lindquist E.A."/>
            <person name="Lipzen A."/>
            <person name="Lundell T."/>
            <person name="Morin E."/>
            <person name="Murat C."/>
            <person name="Sun H."/>
            <person name="Tunlid A."/>
            <person name="Henrissat B."/>
            <person name="Grigoriev I.V."/>
            <person name="Hibbett D.S."/>
            <person name="Martin F."/>
            <person name="Nordberg H.P."/>
            <person name="Cantor M.N."/>
            <person name="Hua S.X."/>
        </authorList>
    </citation>
    <scope>NUCLEOTIDE SEQUENCE [LARGE SCALE GENOMIC DNA]</scope>
    <source>
        <strain evidence="2 3">F 1598</strain>
    </source>
</reference>
<dbReference type="EMBL" id="KN832986">
    <property type="protein sequence ID" value="KIM84929.1"/>
    <property type="molecule type" value="Genomic_DNA"/>
</dbReference>
<keyword evidence="3" id="KW-1185">Reference proteome</keyword>
<feature type="compositionally biased region" description="Polar residues" evidence="1">
    <location>
        <begin position="1"/>
        <end position="13"/>
    </location>
</feature>
<dbReference type="HOGENOM" id="CLU_202039_0_0_1"/>
<dbReference type="STRING" id="765440.A0A0C3FZ13"/>
<name>A0A0C3FZ13_PILCF</name>
<gene>
    <name evidence="2" type="ORF">PILCRDRAFT_66942</name>
</gene>
<protein>
    <submittedName>
        <fullName evidence="2">Uncharacterized protein</fullName>
    </submittedName>
</protein>
<proteinExistence type="predicted"/>
<feature type="region of interest" description="Disordered" evidence="1">
    <location>
        <begin position="1"/>
        <end position="61"/>
    </location>
</feature>
<accession>A0A0C3FZ13</accession>
<reference evidence="3" key="2">
    <citation type="submission" date="2015-01" db="EMBL/GenBank/DDBJ databases">
        <title>Evolutionary Origins and Diversification of the Mycorrhizal Mutualists.</title>
        <authorList>
            <consortium name="DOE Joint Genome Institute"/>
            <consortium name="Mycorrhizal Genomics Consortium"/>
            <person name="Kohler A."/>
            <person name="Kuo A."/>
            <person name="Nagy L.G."/>
            <person name="Floudas D."/>
            <person name="Copeland A."/>
            <person name="Barry K.W."/>
            <person name="Cichocki N."/>
            <person name="Veneault-Fourrey C."/>
            <person name="LaButti K."/>
            <person name="Lindquist E.A."/>
            <person name="Lipzen A."/>
            <person name="Lundell T."/>
            <person name="Morin E."/>
            <person name="Murat C."/>
            <person name="Riley R."/>
            <person name="Ohm R."/>
            <person name="Sun H."/>
            <person name="Tunlid A."/>
            <person name="Henrissat B."/>
            <person name="Grigoriev I.V."/>
            <person name="Hibbett D.S."/>
            <person name="Martin F."/>
        </authorList>
    </citation>
    <scope>NUCLEOTIDE SEQUENCE [LARGE SCALE GENOMIC DNA]</scope>
    <source>
        <strain evidence="3">F 1598</strain>
    </source>
</reference>
<dbReference type="InParanoid" id="A0A0C3FZ13"/>
<dbReference type="OrthoDB" id="4748970at2759"/>
<dbReference type="Proteomes" id="UP000054166">
    <property type="component" value="Unassembled WGS sequence"/>
</dbReference>
<organism evidence="2 3">
    <name type="scientific">Piloderma croceum (strain F 1598)</name>
    <dbReference type="NCBI Taxonomy" id="765440"/>
    <lineage>
        <taxon>Eukaryota</taxon>
        <taxon>Fungi</taxon>
        <taxon>Dikarya</taxon>
        <taxon>Basidiomycota</taxon>
        <taxon>Agaricomycotina</taxon>
        <taxon>Agaricomycetes</taxon>
        <taxon>Agaricomycetidae</taxon>
        <taxon>Atheliales</taxon>
        <taxon>Atheliaceae</taxon>
        <taxon>Piloderma</taxon>
    </lineage>
</organism>
<dbReference type="AlphaFoldDB" id="A0A0C3FZ13"/>
<evidence type="ECO:0000313" key="3">
    <source>
        <dbReference type="Proteomes" id="UP000054166"/>
    </source>
</evidence>
<evidence type="ECO:0000256" key="1">
    <source>
        <dbReference type="SAM" id="MobiDB-lite"/>
    </source>
</evidence>
<sequence length="72" mass="7270">MIPGSPSGNNMYPQSPPVINAPDGDGGLMGEGPQLHIVPATPVSGGGGASQPAPFQTSLDTLHQGPCFQKIF</sequence>
<evidence type="ECO:0000313" key="2">
    <source>
        <dbReference type="EMBL" id="KIM84929.1"/>
    </source>
</evidence>